<feature type="transmembrane region" description="Helical" evidence="1">
    <location>
        <begin position="42"/>
        <end position="58"/>
    </location>
</feature>
<sequence>MSRYFEHAAYTLLCTSVLLNALLVLCCPTKSSYKLVEDLNIVGKVYFYLAILGFYGLARRNVYALGIYAVAQAVNALFHFTVTSNLLIMLFNFFSYPSEICDLFIKRSTPGEINSEIVDLMRATLFTATGLWSLITIIQLIFVFVLTLATALIHKEKKTVSVLKYTPEKAEKVVRSDSRKVRFAEDV</sequence>
<keyword evidence="3" id="KW-1185">Reference proteome</keyword>
<organism evidence="2 3">
    <name type="scientific">Steinernema carpocapsae</name>
    <name type="common">Entomopathogenic nematode</name>
    <dbReference type="NCBI Taxonomy" id="34508"/>
    <lineage>
        <taxon>Eukaryota</taxon>
        <taxon>Metazoa</taxon>
        <taxon>Ecdysozoa</taxon>
        <taxon>Nematoda</taxon>
        <taxon>Chromadorea</taxon>
        <taxon>Rhabditida</taxon>
        <taxon>Tylenchina</taxon>
        <taxon>Panagrolaimomorpha</taxon>
        <taxon>Strongyloidoidea</taxon>
        <taxon>Steinernematidae</taxon>
        <taxon>Steinernema</taxon>
    </lineage>
</organism>
<accession>A0A4V6A356</accession>
<keyword evidence="1" id="KW-0812">Transmembrane</keyword>
<reference evidence="2 3" key="2">
    <citation type="journal article" date="2019" name="G3 (Bethesda)">
        <title>Hybrid Assembly of the Genome of the Entomopathogenic Nematode Steinernema carpocapsae Identifies the X-Chromosome.</title>
        <authorList>
            <person name="Serra L."/>
            <person name="Macchietto M."/>
            <person name="Macias-Munoz A."/>
            <person name="McGill C.J."/>
            <person name="Rodriguez I.M."/>
            <person name="Rodriguez B."/>
            <person name="Murad R."/>
            <person name="Mortazavi A."/>
        </authorList>
    </citation>
    <scope>NUCLEOTIDE SEQUENCE [LARGE SCALE GENOMIC DNA]</scope>
    <source>
        <strain evidence="2 3">ALL</strain>
    </source>
</reference>
<keyword evidence="1" id="KW-0472">Membrane</keyword>
<evidence type="ECO:0000256" key="1">
    <source>
        <dbReference type="SAM" id="Phobius"/>
    </source>
</evidence>
<evidence type="ECO:0000313" key="3">
    <source>
        <dbReference type="Proteomes" id="UP000298663"/>
    </source>
</evidence>
<keyword evidence="1" id="KW-1133">Transmembrane helix</keyword>
<comment type="caution">
    <text evidence="2">The sequence shown here is derived from an EMBL/GenBank/DDBJ whole genome shotgun (WGS) entry which is preliminary data.</text>
</comment>
<protein>
    <submittedName>
        <fullName evidence="2">Uncharacterized protein</fullName>
    </submittedName>
</protein>
<feature type="transmembrane region" description="Helical" evidence="1">
    <location>
        <begin position="65"/>
        <end position="94"/>
    </location>
</feature>
<feature type="transmembrane region" description="Helical" evidence="1">
    <location>
        <begin position="131"/>
        <end position="153"/>
    </location>
</feature>
<gene>
    <name evidence="2" type="ORF">L596_015578</name>
</gene>
<dbReference type="AlphaFoldDB" id="A0A4V6A356"/>
<proteinExistence type="predicted"/>
<dbReference type="EMBL" id="AZBU02000004">
    <property type="protein sequence ID" value="TKR81755.1"/>
    <property type="molecule type" value="Genomic_DNA"/>
</dbReference>
<evidence type="ECO:0000313" key="2">
    <source>
        <dbReference type="EMBL" id="TKR81755.1"/>
    </source>
</evidence>
<reference evidence="2 3" key="1">
    <citation type="journal article" date="2015" name="Genome Biol.">
        <title>Comparative genomics of Steinernema reveals deeply conserved gene regulatory networks.</title>
        <authorList>
            <person name="Dillman A.R."/>
            <person name="Macchietto M."/>
            <person name="Porter C.F."/>
            <person name="Rogers A."/>
            <person name="Williams B."/>
            <person name="Antoshechkin I."/>
            <person name="Lee M.M."/>
            <person name="Goodwin Z."/>
            <person name="Lu X."/>
            <person name="Lewis E.E."/>
            <person name="Goodrich-Blair H."/>
            <person name="Stock S.P."/>
            <person name="Adams B.J."/>
            <person name="Sternberg P.W."/>
            <person name="Mortazavi A."/>
        </authorList>
    </citation>
    <scope>NUCLEOTIDE SEQUENCE [LARGE SCALE GENOMIC DNA]</scope>
    <source>
        <strain evidence="2 3">ALL</strain>
    </source>
</reference>
<name>A0A4V6A356_STECR</name>
<dbReference type="Proteomes" id="UP000298663">
    <property type="component" value="Unassembled WGS sequence"/>
</dbReference>